<feature type="signal peptide" evidence="1">
    <location>
        <begin position="1"/>
        <end position="19"/>
    </location>
</feature>
<feature type="chain" id="PRO_5046954615" evidence="1">
    <location>
        <begin position="20"/>
        <end position="208"/>
    </location>
</feature>
<dbReference type="InterPro" id="IPR037012">
    <property type="entry name" value="NanQ/TabA/YiaL_sf"/>
</dbReference>
<proteinExistence type="predicted"/>
<dbReference type="PANTHER" id="PTHR34986">
    <property type="entry name" value="EVOLVED BETA-GALACTOSIDASE SUBUNIT BETA"/>
    <property type="match status" value="1"/>
</dbReference>
<comment type="caution">
    <text evidence="2">The sequence shown here is derived from an EMBL/GenBank/DDBJ whole genome shotgun (WGS) entry which is preliminary data.</text>
</comment>
<protein>
    <submittedName>
        <fullName evidence="2">YhcH/YjgK/YiaL family protein</fullName>
    </submittedName>
</protein>
<keyword evidence="1" id="KW-0732">Signal</keyword>
<accession>A0ABX2AIT2</accession>
<dbReference type="Pfam" id="PF04074">
    <property type="entry name" value="DUF386"/>
    <property type="match status" value="1"/>
</dbReference>
<organism evidence="2 3">
    <name type="scientific">Xylanibacter muris</name>
    <dbReference type="NCBI Taxonomy" id="2736290"/>
    <lineage>
        <taxon>Bacteria</taxon>
        <taxon>Pseudomonadati</taxon>
        <taxon>Bacteroidota</taxon>
        <taxon>Bacteroidia</taxon>
        <taxon>Bacteroidales</taxon>
        <taxon>Prevotellaceae</taxon>
        <taxon>Xylanibacter</taxon>
    </lineage>
</organism>
<evidence type="ECO:0000256" key="1">
    <source>
        <dbReference type="SAM" id="SignalP"/>
    </source>
</evidence>
<evidence type="ECO:0000313" key="2">
    <source>
        <dbReference type="EMBL" id="NPD90976.1"/>
    </source>
</evidence>
<gene>
    <name evidence="2" type="ORF">HPS56_01130</name>
</gene>
<dbReference type="SUPFAM" id="SSF51197">
    <property type="entry name" value="Clavaminate synthase-like"/>
    <property type="match status" value="1"/>
</dbReference>
<evidence type="ECO:0000313" key="3">
    <source>
        <dbReference type="Proteomes" id="UP000714420"/>
    </source>
</evidence>
<dbReference type="EMBL" id="JABKKF010000001">
    <property type="protein sequence ID" value="NPD90976.1"/>
    <property type="molecule type" value="Genomic_DNA"/>
</dbReference>
<sequence>MKRQITLIAMIISVVVAFAQGVYTKPCTDKVLEKKAVKWVKSGKWRNGFKMAEPHQSVNAVEFYTQYKKNPAQWKAMFRWLASHDLLSIEKGKHPIEGTNLTVSVEDSENGDLSKRRSESHYEHIDFQFVVRGTERFGIIDHSTSKPNTKYRPDVIHYEYDKDKALFYDSTPDRFFIFFPDDWHIAKVRTDKDDQKIRVVVVKLDYVK</sequence>
<dbReference type="RefSeq" id="WP_172272570.1">
    <property type="nucleotide sequence ID" value="NZ_CASGMU010000001.1"/>
</dbReference>
<name>A0ABX2AIT2_9BACT</name>
<reference evidence="2 3" key="1">
    <citation type="submission" date="2020-05" db="EMBL/GenBank/DDBJ databases">
        <title>Distinct polysaccharide utilization as determinants for interspecies competition between intestinal Prevotella spp.</title>
        <authorList>
            <person name="Galvez E.J.C."/>
            <person name="Iljazovic A."/>
            <person name="Strowig T."/>
        </authorList>
    </citation>
    <scope>NUCLEOTIDE SEQUENCE [LARGE SCALE GENOMIC DNA]</scope>
    <source>
        <strain evidence="2 3">PMUR</strain>
    </source>
</reference>
<dbReference type="Gene3D" id="2.60.120.370">
    <property type="entry name" value="YhcH/YjgK/YiaL"/>
    <property type="match status" value="1"/>
</dbReference>
<keyword evidence="3" id="KW-1185">Reference proteome</keyword>
<dbReference type="PANTHER" id="PTHR34986:SF1">
    <property type="entry name" value="PROTEIN YIAL"/>
    <property type="match status" value="1"/>
</dbReference>
<dbReference type="InterPro" id="IPR004375">
    <property type="entry name" value="NanQ/TabA/YiaL"/>
</dbReference>
<dbReference type="NCBIfam" id="TIGR00022">
    <property type="entry name" value="YhcH/YjgK/YiaL family protein"/>
    <property type="match status" value="1"/>
</dbReference>
<dbReference type="Proteomes" id="UP000714420">
    <property type="component" value="Unassembled WGS sequence"/>
</dbReference>